<dbReference type="Pfam" id="PF00172">
    <property type="entry name" value="Zn_clus"/>
    <property type="match status" value="1"/>
</dbReference>
<dbReference type="Proteomes" id="UP000676310">
    <property type="component" value="Unassembled WGS sequence"/>
</dbReference>
<dbReference type="PROSITE" id="PS00463">
    <property type="entry name" value="ZN2_CY6_FUNGAL_1"/>
    <property type="match status" value="1"/>
</dbReference>
<dbReference type="InterPro" id="IPR001138">
    <property type="entry name" value="Zn2Cys6_DnaBD"/>
</dbReference>
<accession>A0A8J2I446</accession>
<dbReference type="RefSeq" id="XP_043168560.1">
    <property type="nucleotide sequence ID" value="XM_043312625.1"/>
</dbReference>
<sequence length="512" mass="56538">MVGISGRSRGCVTCRKRKKRCDLQRPECRQCQGRDTACGGYDLDRIFVYQTGRGNDFAAKKPVPNPDTGATPSQPLQRNQMLPVGSVLESKVWNPRQPPSIILPDAFARSAYTEKVMSTFIQMYLPRGRLAAADAEGREFVNMLSLLTVRDQALQLAVQAIGTAALGQSTGDEALTRQGRVLYGAALSETAAALRDSSRAKSEAALMVPRIMALFEVLFGAEASSPARAKSWLSHAIGETALILGRDAEAYSYTDTAHSMFVNTRFRLVVSAVRTRTATVLNNKEWKTLPWRSRVKTVNDTLVDIFCGVPELREAVETLGSSAFSESKAGELRRHTVAKAWTLHHQLQDWLVANPRAIYTPTAPDCFDRINTIKPISFPHFECACGTLRYWVVALLIYSHLDTASGISPEDDWSTEHSDRPHPRKYARLIARSAPYFFQEQHGLTGATTMSFPLGMALLYMSRNVPADSRYISMAMKAWEQPLLASAVRDFLASMTKTLIPPSLAAKSGGEQ</sequence>
<dbReference type="SMART" id="SM00066">
    <property type="entry name" value="GAL4"/>
    <property type="match status" value="1"/>
</dbReference>
<protein>
    <recommendedName>
        <fullName evidence="3">Zn(2)-C6 fungal-type domain-containing protein</fullName>
    </recommendedName>
</protein>
<reference evidence="4" key="1">
    <citation type="submission" date="2021-05" db="EMBL/GenBank/DDBJ databases">
        <authorList>
            <person name="Stam R."/>
        </authorList>
    </citation>
    <scope>NUCLEOTIDE SEQUENCE</scope>
    <source>
        <strain evidence="4">CS162</strain>
    </source>
</reference>
<dbReference type="EMBL" id="CAJRGZ010000018">
    <property type="protein sequence ID" value="CAG5158151.1"/>
    <property type="molecule type" value="Genomic_DNA"/>
</dbReference>
<evidence type="ECO:0000313" key="5">
    <source>
        <dbReference type="Proteomes" id="UP000676310"/>
    </source>
</evidence>
<comment type="caution">
    <text evidence="4">The sequence shown here is derived from an EMBL/GenBank/DDBJ whole genome shotgun (WGS) entry which is preliminary data.</text>
</comment>
<dbReference type="AlphaFoldDB" id="A0A8J2I446"/>
<dbReference type="PROSITE" id="PS50048">
    <property type="entry name" value="ZN2_CY6_FUNGAL_2"/>
    <property type="match status" value="1"/>
</dbReference>
<dbReference type="GO" id="GO:0000981">
    <property type="term" value="F:DNA-binding transcription factor activity, RNA polymerase II-specific"/>
    <property type="evidence" value="ECO:0007669"/>
    <property type="project" value="InterPro"/>
</dbReference>
<evidence type="ECO:0000256" key="1">
    <source>
        <dbReference type="ARBA" id="ARBA00023242"/>
    </source>
</evidence>
<dbReference type="PANTHER" id="PTHR38111">
    <property type="entry name" value="ZN(2)-C6 FUNGAL-TYPE DOMAIN-CONTAINING PROTEIN-RELATED"/>
    <property type="match status" value="1"/>
</dbReference>
<proteinExistence type="predicted"/>
<dbReference type="CDD" id="cd00067">
    <property type="entry name" value="GAL4"/>
    <property type="match status" value="1"/>
</dbReference>
<keyword evidence="5" id="KW-1185">Reference proteome</keyword>
<gene>
    <name evidence="4" type="ORF">ALTATR162_LOCUS5009</name>
</gene>
<dbReference type="GeneID" id="67016740"/>
<feature type="region of interest" description="Disordered" evidence="2">
    <location>
        <begin position="57"/>
        <end position="77"/>
    </location>
</feature>
<keyword evidence="1" id="KW-0539">Nucleus</keyword>
<dbReference type="PANTHER" id="PTHR38111:SF11">
    <property type="entry name" value="TRANSCRIPTION FACTOR DOMAIN-CONTAINING PROTEIN-RELATED"/>
    <property type="match status" value="1"/>
</dbReference>
<feature type="domain" description="Zn(2)-C6 fungal-type" evidence="3">
    <location>
        <begin position="10"/>
        <end position="38"/>
    </location>
</feature>
<dbReference type="InterPro" id="IPR053178">
    <property type="entry name" value="Osmoadaptation_assoc"/>
</dbReference>
<dbReference type="GO" id="GO:0008270">
    <property type="term" value="F:zinc ion binding"/>
    <property type="evidence" value="ECO:0007669"/>
    <property type="project" value="InterPro"/>
</dbReference>
<dbReference type="OrthoDB" id="3525185at2759"/>
<dbReference type="Gene3D" id="4.10.240.10">
    <property type="entry name" value="Zn(2)-C6 fungal-type DNA-binding domain"/>
    <property type="match status" value="1"/>
</dbReference>
<name>A0A8J2I446_9PLEO</name>
<evidence type="ECO:0000313" key="4">
    <source>
        <dbReference type="EMBL" id="CAG5158151.1"/>
    </source>
</evidence>
<dbReference type="InterPro" id="IPR036864">
    <property type="entry name" value="Zn2-C6_fun-type_DNA-bd_sf"/>
</dbReference>
<dbReference type="SUPFAM" id="SSF57701">
    <property type="entry name" value="Zn2/Cys6 DNA-binding domain"/>
    <property type="match status" value="1"/>
</dbReference>
<organism evidence="4 5">
    <name type="scientific">Alternaria atra</name>
    <dbReference type="NCBI Taxonomy" id="119953"/>
    <lineage>
        <taxon>Eukaryota</taxon>
        <taxon>Fungi</taxon>
        <taxon>Dikarya</taxon>
        <taxon>Ascomycota</taxon>
        <taxon>Pezizomycotina</taxon>
        <taxon>Dothideomycetes</taxon>
        <taxon>Pleosporomycetidae</taxon>
        <taxon>Pleosporales</taxon>
        <taxon>Pleosporineae</taxon>
        <taxon>Pleosporaceae</taxon>
        <taxon>Alternaria</taxon>
        <taxon>Alternaria sect. Ulocladioides</taxon>
    </lineage>
</organism>
<feature type="compositionally biased region" description="Polar residues" evidence="2">
    <location>
        <begin position="68"/>
        <end position="77"/>
    </location>
</feature>
<evidence type="ECO:0000259" key="3">
    <source>
        <dbReference type="PROSITE" id="PS50048"/>
    </source>
</evidence>
<evidence type="ECO:0000256" key="2">
    <source>
        <dbReference type="SAM" id="MobiDB-lite"/>
    </source>
</evidence>